<evidence type="ECO:0000256" key="4">
    <source>
        <dbReference type="ARBA" id="ARBA00023163"/>
    </source>
</evidence>
<dbReference type="Proteomes" id="UP000325255">
    <property type="component" value="Unassembled WGS sequence"/>
</dbReference>
<dbReference type="InterPro" id="IPR050176">
    <property type="entry name" value="LTTR"/>
</dbReference>
<dbReference type="PANTHER" id="PTHR30579:SF7">
    <property type="entry name" value="HTH-TYPE TRANSCRIPTIONAL REGULATOR LRHA-RELATED"/>
    <property type="match status" value="1"/>
</dbReference>
<name>A0A5M6IZB8_9PROT</name>
<evidence type="ECO:0000313" key="6">
    <source>
        <dbReference type="EMBL" id="KAA5612698.1"/>
    </source>
</evidence>
<dbReference type="InterPro" id="IPR036388">
    <property type="entry name" value="WH-like_DNA-bd_sf"/>
</dbReference>
<sequence>MADDPRRLTLEQMRAFLAVVEDGGFHHAGTRLHRSQAAITHRLQALEEVLQCQLVIRRQGRVTRLTEAGQRFLHHARDVLDRVDAAMDSVRRDEFKGKLRVGVPDDFAIEHLIQAVRRCVASNMRLQLDVVSDLSARLSRMMEENALDLAFIKRLCRSRGPGRGGVRIVVEPLLWVADREVALADFDEVPLVVFSEGCVYREAAATALARIRKPWRASYSSTSYETVRRAVSAGLGVGILPRSALAPGHCILDAQRGFPPLPEMELTAVVAPHGQHRLASQVAAYIARTCATPWKETLGEARGRAA</sequence>
<organism evidence="6 7">
    <name type="scientific">Rhodovastum atsumiense</name>
    <dbReference type="NCBI Taxonomy" id="504468"/>
    <lineage>
        <taxon>Bacteria</taxon>
        <taxon>Pseudomonadati</taxon>
        <taxon>Pseudomonadota</taxon>
        <taxon>Alphaproteobacteria</taxon>
        <taxon>Acetobacterales</taxon>
        <taxon>Acetobacteraceae</taxon>
        <taxon>Rhodovastum</taxon>
    </lineage>
</organism>
<gene>
    <name evidence="6" type="ORF">F1189_08140</name>
</gene>
<dbReference type="GO" id="GO:0003677">
    <property type="term" value="F:DNA binding"/>
    <property type="evidence" value="ECO:0007669"/>
    <property type="project" value="UniProtKB-KW"/>
</dbReference>
<dbReference type="Pfam" id="PF00126">
    <property type="entry name" value="HTH_1"/>
    <property type="match status" value="1"/>
</dbReference>
<accession>A0A5M6IZB8</accession>
<proteinExistence type="inferred from homology"/>
<dbReference type="SUPFAM" id="SSF46785">
    <property type="entry name" value="Winged helix' DNA-binding domain"/>
    <property type="match status" value="1"/>
</dbReference>
<dbReference type="InterPro" id="IPR005119">
    <property type="entry name" value="LysR_subst-bd"/>
</dbReference>
<keyword evidence="7" id="KW-1185">Reference proteome</keyword>
<evidence type="ECO:0000256" key="3">
    <source>
        <dbReference type="ARBA" id="ARBA00023125"/>
    </source>
</evidence>
<evidence type="ECO:0000313" key="7">
    <source>
        <dbReference type="Proteomes" id="UP000325255"/>
    </source>
</evidence>
<dbReference type="FunFam" id="1.10.10.10:FF:000001">
    <property type="entry name" value="LysR family transcriptional regulator"/>
    <property type="match status" value="1"/>
</dbReference>
<evidence type="ECO:0000256" key="2">
    <source>
        <dbReference type="ARBA" id="ARBA00023015"/>
    </source>
</evidence>
<dbReference type="InterPro" id="IPR000847">
    <property type="entry name" value="LysR_HTH_N"/>
</dbReference>
<comment type="caution">
    <text evidence="6">The sequence shown here is derived from an EMBL/GenBank/DDBJ whole genome shotgun (WGS) entry which is preliminary data.</text>
</comment>
<evidence type="ECO:0000256" key="1">
    <source>
        <dbReference type="ARBA" id="ARBA00009437"/>
    </source>
</evidence>
<dbReference type="Gene3D" id="3.40.190.10">
    <property type="entry name" value="Periplasmic binding protein-like II"/>
    <property type="match status" value="2"/>
</dbReference>
<dbReference type="Pfam" id="PF03466">
    <property type="entry name" value="LysR_substrate"/>
    <property type="match status" value="1"/>
</dbReference>
<dbReference type="InterPro" id="IPR036390">
    <property type="entry name" value="WH_DNA-bd_sf"/>
</dbReference>
<dbReference type="PROSITE" id="PS50931">
    <property type="entry name" value="HTH_LYSR"/>
    <property type="match status" value="1"/>
</dbReference>
<dbReference type="AlphaFoldDB" id="A0A5M6IZB8"/>
<dbReference type="Gene3D" id="1.10.10.10">
    <property type="entry name" value="Winged helix-like DNA-binding domain superfamily/Winged helix DNA-binding domain"/>
    <property type="match status" value="1"/>
</dbReference>
<keyword evidence="4" id="KW-0804">Transcription</keyword>
<dbReference type="EMBL" id="VWPK01000010">
    <property type="protein sequence ID" value="KAA5612698.1"/>
    <property type="molecule type" value="Genomic_DNA"/>
</dbReference>
<dbReference type="SUPFAM" id="SSF53850">
    <property type="entry name" value="Periplasmic binding protein-like II"/>
    <property type="match status" value="1"/>
</dbReference>
<dbReference type="PANTHER" id="PTHR30579">
    <property type="entry name" value="TRANSCRIPTIONAL REGULATOR"/>
    <property type="match status" value="1"/>
</dbReference>
<protein>
    <submittedName>
        <fullName evidence="6">LysR family transcriptional regulator</fullName>
    </submittedName>
</protein>
<dbReference type="RefSeq" id="WP_150040231.1">
    <property type="nucleotide sequence ID" value="NZ_OW485601.1"/>
</dbReference>
<feature type="domain" description="HTH lysR-type" evidence="5">
    <location>
        <begin position="8"/>
        <end position="66"/>
    </location>
</feature>
<keyword evidence="3" id="KW-0238">DNA-binding</keyword>
<dbReference type="GO" id="GO:0003700">
    <property type="term" value="F:DNA-binding transcription factor activity"/>
    <property type="evidence" value="ECO:0007669"/>
    <property type="project" value="InterPro"/>
</dbReference>
<dbReference type="OrthoDB" id="196624at2"/>
<keyword evidence="2" id="KW-0805">Transcription regulation</keyword>
<comment type="similarity">
    <text evidence="1">Belongs to the LysR transcriptional regulatory family.</text>
</comment>
<evidence type="ECO:0000259" key="5">
    <source>
        <dbReference type="PROSITE" id="PS50931"/>
    </source>
</evidence>
<reference evidence="6 7" key="1">
    <citation type="submission" date="2019-09" db="EMBL/GenBank/DDBJ databases">
        <title>Genome sequence of Rhodovastum atsumiense, a diverse member of the Acetobacteraceae family of non-sulfur purple photosynthetic bacteria.</title>
        <authorList>
            <person name="Meyer T."/>
            <person name="Kyndt J."/>
        </authorList>
    </citation>
    <scope>NUCLEOTIDE SEQUENCE [LARGE SCALE GENOMIC DNA]</scope>
    <source>
        <strain evidence="6 7">DSM 21279</strain>
    </source>
</reference>